<dbReference type="SMART" id="SM00052">
    <property type="entry name" value="EAL"/>
    <property type="match status" value="1"/>
</dbReference>
<evidence type="ECO:0000259" key="5">
    <source>
        <dbReference type="PROSITE" id="PS50887"/>
    </source>
</evidence>
<dbReference type="SUPFAM" id="SSF55073">
    <property type="entry name" value="Nucleotide cyclase"/>
    <property type="match status" value="1"/>
</dbReference>
<dbReference type="InterPro" id="IPR000160">
    <property type="entry name" value="GGDEF_dom"/>
</dbReference>
<feature type="coiled-coil region" evidence="1">
    <location>
        <begin position="791"/>
        <end position="818"/>
    </location>
</feature>
<dbReference type="PROSITE" id="PS50883">
    <property type="entry name" value="EAL"/>
    <property type="match status" value="1"/>
</dbReference>
<dbReference type="SMART" id="SM00267">
    <property type="entry name" value="GGDEF"/>
    <property type="match status" value="1"/>
</dbReference>
<keyword evidence="6" id="KW-0378">Hydrolase</keyword>
<dbReference type="CDD" id="cd01949">
    <property type="entry name" value="GGDEF"/>
    <property type="match status" value="1"/>
</dbReference>
<feature type="region of interest" description="Disordered" evidence="2">
    <location>
        <begin position="1"/>
        <end position="20"/>
    </location>
</feature>
<protein>
    <submittedName>
        <fullName evidence="6">Oxygen sensor protein DosP</fullName>
        <ecNumber evidence="6">3.1.4.52</ecNumber>
    </submittedName>
</protein>
<keyword evidence="1" id="KW-0175">Coiled coil</keyword>
<dbReference type="InterPro" id="IPR001633">
    <property type="entry name" value="EAL_dom"/>
</dbReference>
<dbReference type="SUPFAM" id="SSF55785">
    <property type="entry name" value="PYP-like sensor domain (PAS domain)"/>
    <property type="match status" value="2"/>
</dbReference>
<dbReference type="GO" id="GO:0019825">
    <property type="term" value="F:oxygen binding"/>
    <property type="evidence" value="ECO:0007669"/>
    <property type="project" value="InterPro"/>
</dbReference>
<dbReference type="InterPro" id="IPR012292">
    <property type="entry name" value="Globin/Proto"/>
</dbReference>
<dbReference type="Pfam" id="PF11563">
    <property type="entry name" value="Protoglobin"/>
    <property type="match status" value="1"/>
</dbReference>
<dbReference type="Pfam" id="PF00990">
    <property type="entry name" value="GGDEF"/>
    <property type="match status" value="1"/>
</dbReference>
<feature type="domain" description="PAS" evidence="3">
    <location>
        <begin position="43"/>
        <end position="107"/>
    </location>
</feature>
<dbReference type="SMART" id="SM00091">
    <property type="entry name" value="PAS"/>
    <property type="match status" value="2"/>
</dbReference>
<feature type="domain" description="GGDEF" evidence="5">
    <location>
        <begin position="1009"/>
        <end position="1146"/>
    </location>
</feature>
<dbReference type="InterPro" id="IPR043128">
    <property type="entry name" value="Rev_trsase/Diguanyl_cyclase"/>
</dbReference>
<dbReference type="InterPro" id="IPR035919">
    <property type="entry name" value="EAL_sf"/>
</dbReference>
<dbReference type="InterPro" id="IPR013767">
    <property type="entry name" value="PAS_fold"/>
</dbReference>
<dbReference type="PROSITE" id="PS50112">
    <property type="entry name" value="PAS"/>
    <property type="match status" value="1"/>
</dbReference>
<dbReference type="NCBIfam" id="TIGR00229">
    <property type="entry name" value="sensory_box"/>
    <property type="match status" value="1"/>
</dbReference>
<dbReference type="Gene3D" id="3.30.450.20">
    <property type="entry name" value="PAS domain"/>
    <property type="match status" value="2"/>
</dbReference>
<evidence type="ECO:0000313" key="6">
    <source>
        <dbReference type="EMBL" id="OIQ87314.1"/>
    </source>
</evidence>
<dbReference type="EMBL" id="MLJW01000429">
    <property type="protein sequence ID" value="OIQ87314.1"/>
    <property type="molecule type" value="Genomic_DNA"/>
</dbReference>
<dbReference type="Gene3D" id="3.30.70.270">
    <property type="match status" value="1"/>
</dbReference>
<dbReference type="Gene3D" id="3.30.450.40">
    <property type="match status" value="5"/>
</dbReference>
<dbReference type="EC" id="3.1.4.52" evidence="6"/>
<dbReference type="SUPFAM" id="SSF141868">
    <property type="entry name" value="EAL domain-like"/>
    <property type="match status" value="1"/>
</dbReference>
<feature type="domain" description="EAL" evidence="4">
    <location>
        <begin position="1485"/>
        <end position="1737"/>
    </location>
</feature>
<dbReference type="Gene3D" id="1.10.490.10">
    <property type="entry name" value="Globins"/>
    <property type="match status" value="1"/>
</dbReference>
<dbReference type="Pfam" id="PF00563">
    <property type="entry name" value="EAL"/>
    <property type="match status" value="1"/>
</dbReference>
<dbReference type="PANTHER" id="PTHR44757">
    <property type="entry name" value="DIGUANYLATE CYCLASE DGCP"/>
    <property type="match status" value="1"/>
</dbReference>
<dbReference type="InterPro" id="IPR044398">
    <property type="entry name" value="Globin-sensor_dom"/>
</dbReference>
<dbReference type="InterPro" id="IPR029787">
    <property type="entry name" value="Nucleotide_cyclase"/>
</dbReference>
<dbReference type="GO" id="GO:0006355">
    <property type="term" value="P:regulation of DNA-templated transcription"/>
    <property type="evidence" value="ECO:0007669"/>
    <property type="project" value="InterPro"/>
</dbReference>
<evidence type="ECO:0000259" key="4">
    <source>
        <dbReference type="PROSITE" id="PS50883"/>
    </source>
</evidence>
<proteinExistence type="predicted"/>
<dbReference type="Gene3D" id="3.20.20.450">
    <property type="entry name" value="EAL domain"/>
    <property type="match status" value="1"/>
</dbReference>
<reference evidence="6" key="1">
    <citation type="submission" date="2016-10" db="EMBL/GenBank/DDBJ databases">
        <title>Sequence of Gallionella enrichment culture.</title>
        <authorList>
            <person name="Poehlein A."/>
            <person name="Muehling M."/>
            <person name="Daniel R."/>
        </authorList>
    </citation>
    <scope>NUCLEOTIDE SEQUENCE</scope>
</reference>
<evidence type="ECO:0000256" key="1">
    <source>
        <dbReference type="SAM" id="Coils"/>
    </source>
</evidence>
<comment type="caution">
    <text evidence="6">The sequence shown here is derived from an EMBL/GenBank/DDBJ whole genome shotgun (WGS) entry which is preliminary data.</text>
</comment>
<dbReference type="InterPro" id="IPR029016">
    <property type="entry name" value="GAF-like_dom_sf"/>
</dbReference>
<sequence length="1834" mass="202538">MKKQRTQIAAGEAEAARGGHDNAQELARIAAEAIAARQLSDGLFDTIGALAMVMDKHGNILRLNAEAERFMGYSLAEVQGQPYFWERFIPEDERPHVHGIFEAMRDRTIPREARNHWVSRSGERRLFHWVNTVMNDAQGQASYLITIGTDITDAQRLLEQNARLLSFNHLRARINQAIQLADDEAGLLQSICDLATRLTDIGLAWIGRPDAAGRFDVLAKAGSAIDYLNDGWQSTDASVPQGQGPAGKVWRDESPLFVVSLRDAQLAEGWRAQAARHGLAAVVSLPIKHDGRMWGVFLLYAGAGDVFDPSLRDLLAELSSDISRGLDRLEMRVQNTRLLAYNRLLAQVNAVPAHSRDTPELLQSICDLTVEVTDARLAWIGHAGPDGRIVFVAKAGPAVGYLDGIVLSADPGVPEGKGPAGQALRSGEPVFHFIYQTEPISPDWRSRVRRFGIAASAALPIVRDGRVWGVFLFYTGRKLDFDANLRDLLADLAADIGHGIGHVETRRQNAHLLRYNALLARVNETIAQSEHEDGLLQSICELAVELTDLRLACIGQPDAQGRFVFPARAGAAGGYLDDILVSTDPALEQGQGSFGQAWRGAQPVFNVSFQQNPMARPWQDHAARFQLRSVAALPVRKRGRVWAIFGLFAAEERVFDDDLQALLIQLSNDVSEGVDRLEARNLNKALVDYSDAGISIVRHRTLEFVNRRFAQMFGGDDPAQFTGVPMRALYADDAAYARVRQREADLAHDNVVRIEAVACLRRDGTPMLLDLFGVDAGDDKRIWTMVDVSAREAQKRAYANLEKLYRALMHEADVLLQNDDEASILSETCARLVSDTMFHVAWIGRPGADGFFKVAAKAGENASLVNDIRVPLDHPRAVAAQAWRRGRTVHNNDQIAALAGGPWVDALVRHRWAAALGTPIIRDGTPWAVLVLVAPQRDVFNASTVELCERIAGLLGRGLAEVDRRAELEALRSEEARRARHDMLTGLPNRLGLTQHLAQAVARAQRRKSWLALGMLDLDDFKPVNDRFGHAAGDVLLRQLAQRFRRNLRETDFVARLGGDEFVLMFEDIDPSRATEQLEHALQRLHRAVDAPFEVDAGMAVNVGMTMGLAFYPGDTDDADTLLRLADAAMYQAKLHKSTRLHWWQAWSRDTSEGVVIEAQFLPFGPRAVQIMADKRVELDGVIGRFVDTFGRPVAEDDAFAQVIGSLSDAEFDGLRHAMAAHLRFLVHPETSALAIVEAARHPGCAHALAGITGAWLNQTHQAFQELLQSHLEHMALTARERYRLLRAVTARIELDMSAQLNAMQEVYDAYSAHLAQSPPGDLVWHDAIQSELDAVCQLPGIASCVLLRPNSEGVFIVEFSAGRAGHELAQILQQPDTRAEVHIESPTGHGLVPQAWRSHALQFTDSYLADPRTSAWHASLAKLGVRSMAALPLAPARGSAFVLAILGEYPHQFSPRWMRTFIESLRLRFIQHLSSEQVRKAPVDQDEASLYRDLLYSNGVRIVAQPVVDLQSGELIKVEVLARLVKPDGSIVMPGSFLSSFGRLELETLFRVVLDQGLAALRRWREQSIDVGLAVNLAPSTLENSACPQWVEQALLRHGLDAGDLTLEILEDEAFDIAQHQSVIEQLTRQGVQIAIDDLGSGYSSLSRLSSTAFDLVKVDQSLAREIITNPRRSLGIVHSVLQIARDLDRIAVVEGLESEALIEAVGLLGGRYGQGFAIARPMSPEDLPAWVRRPGWRARRWERPTSLLGAFAYHWMYMHKSEGSHRGELKRCPLTHFLDELGPQAGDARRWHAEVHGHDPGVVTTASRLLGEWFSSRLVATAPSAGHSTKPA</sequence>
<evidence type="ECO:0000256" key="2">
    <source>
        <dbReference type="SAM" id="MobiDB-lite"/>
    </source>
</evidence>
<organism evidence="6">
    <name type="scientific">mine drainage metagenome</name>
    <dbReference type="NCBI Taxonomy" id="410659"/>
    <lineage>
        <taxon>unclassified sequences</taxon>
        <taxon>metagenomes</taxon>
        <taxon>ecological metagenomes</taxon>
    </lineage>
</organism>
<dbReference type="SUPFAM" id="SSF55781">
    <property type="entry name" value="GAF domain-like"/>
    <property type="match status" value="5"/>
</dbReference>
<dbReference type="Pfam" id="PF00989">
    <property type="entry name" value="PAS"/>
    <property type="match status" value="1"/>
</dbReference>
<dbReference type="CDD" id="cd00130">
    <property type="entry name" value="PAS"/>
    <property type="match status" value="1"/>
</dbReference>
<name>A0A1J5QVI3_9ZZZZ</name>
<evidence type="ECO:0000259" key="3">
    <source>
        <dbReference type="PROSITE" id="PS50112"/>
    </source>
</evidence>
<dbReference type="GO" id="GO:0071111">
    <property type="term" value="F:cyclic-guanylate-specific phosphodiesterase activity"/>
    <property type="evidence" value="ECO:0007669"/>
    <property type="project" value="UniProtKB-EC"/>
</dbReference>
<gene>
    <name evidence="6" type="primary">dosP_9</name>
    <name evidence="6" type="ORF">GALL_308330</name>
</gene>
<dbReference type="SMART" id="SM00065">
    <property type="entry name" value="GAF"/>
    <property type="match status" value="4"/>
</dbReference>
<dbReference type="CDD" id="cd01948">
    <property type="entry name" value="EAL"/>
    <property type="match status" value="1"/>
</dbReference>
<dbReference type="Pfam" id="PF13185">
    <property type="entry name" value="GAF_2"/>
    <property type="match status" value="4"/>
</dbReference>
<dbReference type="GO" id="GO:0020037">
    <property type="term" value="F:heme binding"/>
    <property type="evidence" value="ECO:0007669"/>
    <property type="project" value="InterPro"/>
</dbReference>
<dbReference type="InterPro" id="IPR003018">
    <property type="entry name" value="GAF"/>
</dbReference>
<dbReference type="InterPro" id="IPR052155">
    <property type="entry name" value="Biofilm_reg_signaling"/>
</dbReference>
<dbReference type="PANTHER" id="PTHR44757:SF2">
    <property type="entry name" value="BIOFILM ARCHITECTURE MAINTENANCE PROTEIN MBAA"/>
    <property type="match status" value="1"/>
</dbReference>
<dbReference type="NCBIfam" id="TIGR00254">
    <property type="entry name" value="GGDEF"/>
    <property type="match status" value="1"/>
</dbReference>
<dbReference type="InterPro" id="IPR000014">
    <property type="entry name" value="PAS"/>
</dbReference>
<dbReference type="Pfam" id="PF13426">
    <property type="entry name" value="PAS_9"/>
    <property type="match status" value="1"/>
</dbReference>
<accession>A0A1J5QVI3</accession>
<dbReference type="PROSITE" id="PS50887">
    <property type="entry name" value="GGDEF"/>
    <property type="match status" value="1"/>
</dbReference>
<dbReference type="InterPro" id="IPR035965">
    <property type="entry name" value="PAS-like_dom_sf"/>
</dbReference>